<evidence type="ECO:0000256" key="3">
    <source>
        <dbReference type="ARBA" id="ARBA00022729"/>
    </source>
</evidence>
<dbReference type="InterPro" id="IPR011990">
    <property type="entry name" value="TPR-like_helical_dom_sf"/>
</dbReference>
<accession>A0ABR6EQ66</accession>
<keyword evidence="3" id="KW-0732">Signal</keyword>
<keyword evidence="5" id="KW-0998">Cell outer membrane</keyword>
<feature type="domain" description="RagB/SusD" evidence="6">
    <location>
        <begin position="349"/>
        <end position="429"/>
    </location>
</feature>
<proteinExistence type="inferred from homology"/>
<dbReference type="PROSITE" id="PS51257">
    <property type="entry name" value="PROKAR_LIPOPROTEIN"/>
    <property type="match status" value="1"/>
</dbReference>
<evidence type="ECO:0000256" key="4">
    <source>
        <dbReference type="ARBA" id="ARBA00023136"/>
    </source>
</evidence>
<dbReference type="SUPFAM" id="SSF48452">
    <property type="entry name" value="TPR-like"/>
    <property type="match status" value="1"/>
</dbReference>
<sequence>MLKNTFMQVLRMKIIAAAGLFLLLSTGSCKKWINDTPEPLQVDDSIIFAKEQGFREVLNGVYLQMGAKSLYGRDLTVGVLSVLGRSYDLNVNPSSDNLYNQTALYNLQDPGLKNYASDLWTKMYQAIANLNNLLLNIEKRKEMFTGNNYQTFKGEALALRAYLHFDLLRLFAAAPASGTLTAPGIPYVTTIGTSQTPVSNLDQVMEQCIGDLKTAESLLNPSEASTVQINYWAVKALLSRLYLYKNDQENAQKYAYEVINSKRFILAKNNTDLLFIKESLFGLLVQQNGPLHKTVFGEQVNLGFSSVAQTELYVAGSGSTVDWRKSFVDPLTGFANGPLYMPKKFFPLGAKSAFPMIRLTEMYYIAAECAVNNRDSLTATTLLDSVRVHRNLQKYSLSALKGDSLKVEIGKEYLKEFMGEGQSFFYFKRKNIPFASLPFTRIPVVGNATYVFVKPE</sequence>
<dbReference type="Pfam" id="PF14322">
    <property type="entry name" value="SusD-like_3"/>
    <property type="match status" value="1"/>
</dbReference>
<comment type="subcellular location">
    <subcellularLocation>
        <location evidence="1">Cell outer membrane</location>
    </subcellularLocation>
</comment>
<organism evidence="8 9">
    <name type="scientific">Pedobacter gandavensis</name>
    <dbReference type="NCBI Taxonomy" id="2679963"/>
    <lineage>
        <taxon>Bacteria</taxon>
        <taxon>Pseudomonadati</taxon>
        <taxon>Bacteroidota</taxon>
        <taxon>Sphingobacteriia</taxon>
        <taxon>Sphingobacteriales</taxon>
        <taxon>Sphingobacteriaceae</taxon>
        <taxon>Pedobacter</taxon>
    </lineage>
</organism>
<evidence type="ECO:0000256" key="5">
    <source>
        <dbReference type="ARBA" id="ARBA00023237"/>
    </source>
</evidence>
<comment type="similarity">
    <text evidence="2">Belongs to the SusD family.</text>
</comment>
<comment type="caution">
    <text evidence="8">The sequence shown here is derived from an EMBL/GenBank/DDBJ whole genome shotgun (WGS) entry which is preliminary data.</text>
</comment>
<dbReference type="Pfam" id="PF07980">
    <property type="entry name" value="SusD_RagB"/>
    <property type="match status" value="1"/>
</dbReference>
<evidence type="ECO:0000256" key="2">
    <source>
        <dbReference type="ARBA" id="ARBA00006275"/>
    </source>
</evidence>
<protein>
    <submittedName>
        <fullName evidence="8">RagB/SusD family nutrient uptake outer membrane protein</fullName>
    </submittedName>
</protein>
<dbReference type="InterPro" id="IPR033985">
    <property type="entry name" value="SusD-like_N"/>
</dbReference>
<reference evidence="8 9" key="1">
    <citation type="submission" date="2019-11" db="EMBL/GenBank/DDBJ databases">
        <title>Description of Pedobacter sp. LMG 31462T.</title>
        <authorList>
            <person name="Carlier A."/>
            <person name="Qi S."/>
            <person name="Vandamme P."/>
        </authorList>
    </citation>
    <scope>NUCLEOTIDE SEQUENCE [LARGE SCALE GENOMIC DNA]</scope>
    <source>
        <strain evidence="8 9">LMG 31462</strain>
    </source>
</reference>
<feature type="domain" description="SusD-like N-terminal" evidence="7">
    <location>
        <begin position="56"/>
        <end position="243"/>
    </location>
</feature>
<dbReference type="Proteomes" id="UP000636110">
    <property type="component" value="Unassembled WGS sequence"/>
</dbReference>
<evidence type="ECO:0000256" key="1">
    <source>
        <dbReference type="ARBA" id="ARBA00004442"/>
    </source>
</evidence>
<dbReference type="Gene3D" id="1.25.40.390">
    <property type="match status" value="1"/>
</dbReference>
<keyword evidence="9" id="KW-1185">Reference proteome</keyword>
<evidence type="ECO:0000313" key="8">
    <source>
        <dbReference type="EMBL" id="MBB2147385.1"/>
    </source>
</evidence>
<evidence type="ECO:0000259" key="6">
    <source>
        <dbReference type="Pfam" id="PF07980"/>
    </source>
</evidence>
<dbReference type="EMBL" id="WNXC01000001">
    <property type="protein sequence ID" value="MBB2147385.1"/>
    <property type="molecule type" value="Genomic_DNA"/>
</dbReference>
<keyword evidence="4" id="KW-0472">Membrane</keyword>
<evidence type="ECO:0000313" key="9">
    <source>
        <dbReference type="Proteomes" id="UP000636110"/>
    </source>
</evidence>
<gene>
    <name evidence="8" type="ORF">GM920_00540</name>
</gene>
<dbReference type="Gene3D" id="2.20.20.130">
    <property type="match status" value="1"/>
</dbReference>
<name>A0ABR6EQ66_9SPHI</name>
<dbReference type="Gene3D" id="1.25.40.900">
    <property type="match status" value="1"/>
</dbReference>
<evidence type="ECO:0000259" key="7">
    <source>
        <dbReference type="Pfam" id="PF14322"/>
    </source>
</evidence>
<dbReference type="InterPro" id="IPR012944">
    <property type="entry name" value="SusD_RagB_dom"/>
</dbReference>